<feature type="compositionally biased region" description="Basic residues" evidence="1">
    <location>
        <begin position="60"/>
        <end position="73"/>
    </location>
</feature>
<protein>
    <submittedName>
        <fullName evidence="2">Uncharacterized protein</fullName>
    </submittedName>
</protein>
<feature type="compositionally biased region" description="Polar residues" evidence="1">
    <location>
        <begin position="81"/>
        <end position="97"/>
    </location>
</feature>
<evidence type="ECO:0000256" key="1">
    <source>
        <dbReference type="SAM" id="MobiDB-lite"/>
    </source>
</evidence>
<accession>A0A0A9BEI8</accession>
<feature type="region of interest" description="Disordered" evidence="1">
    <location>
        <begin position="60"/>
        <end position="97"/>
    </location>
</feature>
<proteinExistence type="predicted"/>
<dbReference type="AlphaFoldDB" id="A0A0A9BEI8"/>
<reference evidence="2" key="1">
    <citation type="submission" date="2014-09" db="EMBL/GenBank/DDBJ databases">
        <authorList>
            <person name="Magalhaes I.L.F."/>
            <person name="Oliveira U."/>
            <person name="Santos F.R."/>
            <person name="Vidigal T.H.D.A."/>
            <person name="Brescovit A.D."/>
            <person name="Santos A.J."/>
        </authorList>
    </citation>
    <scope>NUCLEOTIDE SEQUENCE</scope>
    <source>
        <tissue evidence="2">Shoot tissue taken approximately 20 cm above the soil surface</tissue>
    </source>
</reference>
<name>A0A0A9BEI8_ARUDO</name>
<feature type="compositionally biased region" description="Low complexity" evidence="1">
    <location>
        <begin position="31"/>
        <end position="47"/>
    </location>
</feature>
<reference evidence="2" key="2">
    <citation type="journal article" date="2015" name="Data Brief">
        <title>Shoot transcriptome of the giant reed, Arundo donax.</title>
        <authorList>
            <person name="Barrero R.A."/>
            <person name="Guerrero F.D."/>
            <person name="Moolhuijzen P."/>
            <person name="Goolsby J.A."/>
            <person name="Tidwell J."/>
            <person name="Bellgard S.E."/>
            <person name="Bellgard M.I."/>
        </authorList>
    </citation>
    <scope>NUCLEOTIDE SEQUENCE</scope>
    <source>
        <tissue evidence="2">Shoot tissue taken approximately 20 cm above the soil surface</tissue>
    </source>
</reference>
<sequence>MSTESTSRTRVVRDRNTSMMDPDAEADESSKFFPSSSSSSSFRVTSSGSCLPLVDAMARRTRMASSTRRRTRYHRGDSETKGVTATTNARDGIEVTT</sequence>
<feature type="region of interest" description="Disordered" evidence="1">
    <location>
        <begin position="1"/>
        <end position="47"/>
    </location>
</feature>
<organism evidence="2">
    <name type="scientific">Arundo donax</name>
    <name type="common">Giant reed</name>
    <name type="synonym">Donax arundinaceus</name>
    <dbReference type="NCBI Taxonomy" id="35708"/>
    <lineage>
        <taxon>Eukaryota</taxon>
        <taxon>Viridiplantae</taxon>
        <taxon>Streptophyta</taxon>
        <taxon>Embryophyta</taxon>
        <taxon>Tracheophyta</taxon>
        <taxon>Spermatophyta</taxon>
        <taxon>Magnoliopsida</taxon>
        <taxon>Liliopsida</taxon>
        <taxon>Poales</taxon>
        <taxon>Poaceae</taxon>
        <taxon>PACMAD clade</taxon>
        <taxon>Arundinoideae</taxon>
        <taxon>Arundineae</taxon>
        <taxon>Arundo</taxon>
    </lineage>
</organism>
<dbReference type="EMBL" id="GBRH01235496">
    <property type="protein sequence ID" value="JAD62399.1"/>
    <property type="molecule type" value="Transcribed_RNA"/>
</dbReference>
<evidence type="ECO:0000313" key="2">
    <source>
        <dbReference type="EMBL" id="JAD62399.1"/>
    </source>
</evidence>